<keyword evidence="2" id="KW-1185">Reference proteome</keyword>
<keyword evidence="1" id="KW-0808">Transferase</keyword>
<dbReference type="EMBL" id="BLXT01001622">
    <property type="protein sequence ID" value="GFN86914.1"/>
    <property type="molecule type" value="Genomic_DNA"/>
</dbReference>
<dbReference type="GO" id="GO:0003964">
    <property type="term" value="F:RNA-directed DNA polymerase activity"/>
    <property type="evidence" value="ECO:0007669"/>
    <property type="project" value="UniProtKB-KW"/>
</dbReference>
<dbReference type="AlphaFoldDB" id="A0AAV3YUQ2"/>
<gene>
    <name evidence="1" type="ORF">PoB_001342000</name>
</gene>
<evidence type="ECO:0000313" key="1">
    <source>
        <dbReference type="EMBL" id="GFN86914.1"/>
    </source>
</evidence>
<protein>
    <submittedName>
        <fullName evidence="1">Reverse transcriptase/ribonuclease h/methyltransferase</fullName>
    </submittedName>
</protein>
<keyword evidence="1" id="KW-0548">Nucleotidyltransferase</keyword>
<accession>A0AAV3YUQ2</accession>
<organism evidence="1 2">
    <name type="scientific">Plakobranchus ocellatus</name>
    <dbReference type="NCBI Taxonomy" id="259542"/>
    <lineage>
        <taxon>Eukaryota</taxon>
        <taxon>Metazoa</taxon>
        <taxon>Spiralia</taxon>
        <taxon>Lophotrochozoa</taxon>
        <taxon>Mollusca</taxon>
        <taxon>Gastropoda</taxon>
        <taxon>Heterobranchia</taxon>
        <taxon>Euthyneura</taxon>
        <taxon>Panpulmonata</taxon>
        <taxon>Sacoglossa</taxon>
        <taxon>Placobranchoidea</taxon>
        <taxon>Plakobranchidae</taxon>
        <taxon>Plakobranchus</taxon>
    </lineage>
</organism>
<comment type="caution">
    <text evidence="1">The sequence shown here is derived from an EMBL/GenBank/DDBJ whole genome shotgun (WGS) entry which is preliminary data.</text>
</comment>
<dbReference type="Proteomes" id="UP000735302">
    <property type="component" value="Unassembled WGS sequence"/>
</dbReference>
<name>A0AAV3YUQ2_9GAST</name>
<evidence type="ECO:0000313" key="2">
    <source>
        <dbReference type="Proteomes" id="UP000735302"/>
    </source>
</evidence>
<reference evidence="1 2" key="1">
    <citation type="journal article" date="2021" name="Elife">
        <title>Chloroplast acquisition without the gene transfer in kleptoplastic sea slugs, Plakobranchus ocellatus.</title>
        <authorList>
            <person name="Maeda T."/>
            <person name="Takahashi S."/>
            <person name="Yoshida T."/>
            <person name="Shimamura S."/>
            <person name="Takaki Y."/>
            <person name="Nagai Y."/>
            <person name="Toyoda A."/>
            <person name="Suzuki Y."/>
            <person name="Arimoto A."/>
            <person name="Ishii H."/>
            <person name="Satoh N."/>
            <person name="Nishiyama T."/>
            <person name="Hasebe M."/>
            <person name="Maruyama T."/>
            <person name="Minagawa J."/>
            <person name="Obokata J."/>
            <person name="Shigenobu S."/>
        </authorList>
    </citation>
    <scope>NUCLEOTIDE SEQUENCE [LARGE SCALE GENOMIC DNA]</scope>
</reference>
<proteinExistence type="predicted"/>
<sequence length="106" mass="11548">MKSGREVNGKTILLRSYKKKLTEPLVGTQCLDGIRHVLDLAGIDLTLFTAHNTGAANISAAARTGLPLRSMLNSAGGSSECTFARFYRKDIQINFGQALRQAYMTD</sequence>
<keyword evidence="1" id="KW-0695">RNA-directed DNA polymerase</keyword>